<name>A0A1I4UJN2_9PROT</name>
<organism evidence="2 3">
    <name type="scientific">Nitrosomonas communis</name>
    <dbReference type="NCBI Taxonomy" id="44574"/>
    <lineage>
        <taxon>Bacteria</taxon>
        <taxon>Pseudomonadati</taxon>
        <taxon>Pseudomonadota</taxon>
        <taxon>Betaproteobacteria</taxon>
        <taxon>Nitrosomonadales</taxon>
        <taxon>Nitrosomonadaceae</taxon>
        <taxon>Nitrosomonas</taxon>
    </lineage>
</organism>
<reference evidence="3" key="1">
    <citation type="submission" date="2016-10" db="EMBL/GenBank/DDBJ databases">
        <authorList>
            <person name="Varghese N."/>
            <person name="Submissions S."/>
        </authorList>
    </citation>
    <scope>NUCLEOTIDE SEQUENCE [LARGE SCALE GENOMIC DNA]</scope>
    <source>
        <strain evidence="3">Nm44</strain>
    </source>
</reference>
<dbReference type="Proteomes" id="UP000183287">
    <property type="component" value="Unassembled WGS sequence"/>
</dbReference>
<feature type="transmembrane region" description="Helical" evidence="1">
    <location>
        <begin position="138"/>
        <end position="160"/>
    </location>
</feature>
<evidence type="ECO:0000256" key="1">
    <source>
        <dbReference type="SAM" id="Phobius"/>
    </source>
</evidence>
<keyword evidence="1" id="KW-1133">Transmembrane helix</keyword>
<feature type="transmembrane region" description="Helical" evidence="1">
    <location>
        <begin position="78"/>
        <end position="99"/>
    </location>
</feature>
<dbReference type="PANTHER" id="PTHR43185">
    <property type="entry name" value="FERROUS IRON TRANSPORT PROTEIN B"/>
    <property type="match status" value="1"/>
</dbReference>
<keyword evidence="3" id="KW-1185">Reference proteome</keyword>
<dbReference type="AlphaFoldDB" id="A0A1I4UJN2"/>
<proteinExistence type="predicted"/>
<dbReference type="RefSeq" id="WP_074906754.1">
    <property type="nucleotide sequence ID" value="NZ_FOUB01000066.1"/>
</dbReference>
<keyword evidence="1" id="KW-0472">Membrane</keyword>
<dbReference type="EMBL" id="FOUB01000066">
    <property type="protein sequence ID" value="SFM89197.1"/>
    <property type="molecule type" value="Genomic_DNA"/>
</dbReference>
<dbReference type="PANTHER" id="PTHR43185:SF1">
    <property type="entry name" value="FE(2+) TRANSPORTER FEOB"/>
    <property type="match status" value="1"/>
</dbReference>
<feature type="transmembrane region" description="Helical" evidence="1">
    <location>
        <begin position="106"/>
        <end position="126"/>
    </location>
</feature>
<dbReference type="InterPro" id="IPR050860">
    <property type="entry name" value="FeoB_GTPase"/>
</dbReference>
<dbReference type="GO" id="GO:0015093">
    <property type="term" value="F:ferrous iron transmembrane transporter activity"/>
    <property type="evidence" value="ECO:0007669"/>
    <property type="project" value="TreeGrafter"/>
</dbReference>
<accession>A0A1I4UJN2</accession>
<sequence>MSKGKSVDQPSFDLTGSLREAFATIPANLGDALGSWVDSPERDGGDIGDQTAGAEERALSTASTFGVMASRFEGAAGAFAYLLFILLYMPCAGAIAAVYQEARARWTVFVACWTTGLGYGVSTLYYQSATWNLHPTTSFAWIAGILLAFGAVLIAMRWVGHSAPHPGLQRNSVGGKVS</sequence>
<protein>
    <submittedName>
        <fullName evidence="2">Ferrous iron transport protein B</fullName>
    </submittedName>
</protein>
<gene>
    <name evidence="2" type="ORF">SAMN05421863_10666</name>
</gene>
<evidence type="ECO:0000313" key="3">
    <source>
        <dbReference type="Proteomes" id="UP000183287"/>
    </source>
</evidence>
<keyword evidence="1" id="KW-0812">Transmembrane</keyword>
<dbReference type="GO" id="GO:0005886">
    <property type="term" value="C:plasma membrane"/>
    <property type="evidence" value="ECO:0007669"/>
    <property type="project" value="TreeGrafter"/>
</dbReference>
<evidence type="ECO:0000313" key="2">
    <source>
        <dbReference type="EMBL" id="SFM89197.1"/>
    </source>
</evidence>